<feature type="domain" description="Hemerythrin-like" evidence="1">
    <location>
        <begin position="5"/>
        <end position="124"/>
    </location>
</feature>
<organism evidence="2 3">
    <name type="scientific">Sulfolobus tengchongensis</name>
    <dbReference type="NCBI Taxonomy" id="207809"/>
    <lineage>
        <taxon>Archaea</taxon>
        <taxon>Thermoproteota</taxon>
        <taxon>Thermoprotei</taxon>
        <taxon>Sulfolobales</taxon>
        <taxon>Sulfolobaceae</taxon>
        <taxon>Sulfolobus</taxon>
    </lineage>
</organism>
<dbReference type="GO" id="GO:0005886">
    <property type="term" value="C:plasma membrane"/>
    <property type="evidence" value="ECO:0007669"/>
    <property type="project" value="TreeGrafter"/>
</dbReference>
<evidence type="ECO:0000313" key="3">
    <source>
        <dbReference type="Proteomes" id="UP001432202"/>
    </source>
</evidence>
<reference evidence="2 3" key="1">
    <citation type="submission" date="2024-02" db="EMBL/GenBank/DDBJ databases">
        <title>STSV induces naive adaptation in Sulfolobus.</title>
        <authorList>
            <person name="Xiang X."/>
            <person name="Song M."/>
        </authorList>
    </citation>
    <scope>NUCLEOTIDE SEQUENCE [LARGE SCALE GENOMIC DNA]</scope>
    <source>
        <strain evidence="2 3">RT2</strain>
    </source>
</reference>
<proteinExistence type="predicted"/>
<dbReference type="GeneID" id="89336678"/>
<gene>
    <name evidence="2" type="ORF">V6M85_07880</name>
</gene>
<accession>A0AAX4KZL5</accession>
<name>A0AAX4KZL5_9CREN</name>
<dbReference type="AlphaFoldDB" id="A0AAX4KZL5"/>
<dbReference type="RefSeq" id="WP_338598570.1">
    <property type="nucleotide sequence ID" value="NZ_CP146016.1"/>
</dbReference>
<dbReference type="InterPro" id="IPR012312">
    <property type="entry name" value="Hemerythrin-like"/>
</dbReference>
<protein>
    <submittedName>
        <fullName evidence="2">Hemerythrin domain-containing protein</fullName>
    </submittedName>
</protein>
<keyword evidence="3" id="KW-1185">Reference proteome</keyword>
<evidence type="ECO:0000259" key="1">
    <source>
        <dbReference type="Pfam" id="PF01814"/>
    </source>
</evidence>
<dbReference type="CDD" id="cd12108">
    <property type="entry name" value="Hr-like"/>
    <property type="match status" value="1"/>
</dbReference>
<dbReference type="PANTHER" id="PTHR39966">
    <property type="entry name" value="BLL2471 PROTEIN-RELATED"/>
    <property type="match status" value="1"/>
</dbReference>
<sequence>MLKSIKMLKEEHEVILKALNILNTIEVKDDTIDDIKSIIRFIKNFVDDCHHVKEEKALFYFLEQKGLAGGPIHVMVYEHNKLRDLIAQIETRYKEYDELRKSLDSLISLLAEHIDKENTVLFPMTENLITIEEDNLIYEEFERIEENFGLERHKEYVNLVNSLYTKYNKTSL</sequence>
<dbReference type="Gene3D" id="1.20.120.520">
    <property type="entry name" value="nmb1532 protein domain like"/>
    <property type="match status" value="1"/>
</dbReference>
<dbReference type="EMBL" id="CP146016">
    <property type="protein sequence ID" value="WWQ59418.1"/>
    <property type="molecule type" value="Genomic_DNA"/>
</dbReference>
<dbReference type="PANTHER" id="PTHR39966:SF1">
    <property type="entry name" value="HEMERYTHRIN-LIKE DOMAIN-CONTAINING PROTEIN"/>
    <property type="match status" value="1"/>
</dbReference>
<dbReference type="Proteomes" id="UP001432202">
    <property type="component" value="Chromosome"/>
</dbReference>
<evidence type="ECO:0000313" key="2">
    <source>
        <dbReference type="EMBL" id="WWQ59418.1"/>
    </source>
</evidence>
<dbReference type="Pfam" id="PF01814">
    <property type="entry name" value="Hemerythrin"/>
    <property type="match status" value="1"/>
</dbReference>